<dbReference type="GO" id="GO:0005829">
    <property type="term" value="C:cytosol"/>
    <property type="evidence" value="ECO:0007669"/>
    <property type="project" value="TreeGrafter"/>
</dbReference>
<dbReference type="InterPro" id="IPR002653">
    <property type="entry name" value="Znf_A20"/>
</dbReference>
<dbReference type="InterPro" id="IPR041545">
    <property type="entry name" value="DUF5601"/>
</dbReference>
<evidence type="ECO:0000256" key="2">
    <source>
        <dbReference type="ARBA" id="ARBA00022771"/>
    </source>
</evidence>
<dbReference type="SUPFAM" id="SSF57716">
    <property type="entry name" value="Glucocorticoid receptor-like (DNA-binding domain)"/>
    <property type="match status" value="1"/>
</dbReference>
<dbReference type="PROSITE" id="PS51205">
    <property type="entry name" value="VPS9"/>
    <property type="match status" value="1"/>
</dbReference>
<dbReference type="Gene3D" id="1.20.5.4770">
    <property type="match status" value="1"/>
</dbReference>
<dbReference type="GO" id="GO:0016192">
    <property type="term" value="P:vesicle-mediated transport"/>
    <property type="evidence" value="ECO:0007669"/>
    <property type="project" value="InterPro"/>
</dbReference>
<evidence type="ECO:0000256" key="3">
    <source>
        <dbReference type="ARBA" id="ARBA00022833"/>
    </source>
</evidence>
<dbReference type="EMBL" id="JAROKS010000021">
    <property type="protein sequence ID" value="KAK1790561.1"/>
    <property type="molecule type" value="Genomic_DNA"/>
</dbReference>
<dbReference type="InterPro" id="IPR007110">
    <property type="entry name" value="Ig-like_dom"/>
</dbReference>
<organism evidence="8 9">
    <name type="scientific">Electrophorus voltai</name>
    <dbReference type="NCBI Taxonomy" id="2609070"/>
    <lineage>
        <taxon>Eukaryota</taxon>
        <taxon>Metazoa</taxon>
        <taxon>Chordata</taxon>
        <taxon>Craniata</taxon>
        <taxon>Vertebrata</taxon>
        <taxon>Euteleostomi</taxon>
        <taxon>Actinopterygii</taxon>
        <taxon>Neopterygii</taxon>
        <taxon>Teleostei</taxon>
        <taxon>Ostariophysi</taxon>
        <taxon>Gymnotiformes</taxon>
        <taxon>Gymnotoidei</taxon>
        <taxon>Gymnotidae</taxon>
        <taxon>Electrophorus</taxon>
    </lineage>
</organism>
<dbReference type="Proteomes" id="UP001239994">
    <property type="component" value="Unassembled WGS sequence"/>
</dbReference>
<feature type="compositionally biased region" description="Low complexity" evidence="4">
    <location>
        <begin position="398"/>
        <end position="426"/>
    </location>
</feature>
<dbReference type="Pfam" id="PF01754">
    <property type="entry name" value="zf-A20"/>
    <property type="match status" value="1"/>
</dbReference>
<dbReference type="GO" id="GO:0003677">
    <property type="term" value="F:DNA binding"/>
    <property type="evidence" value="ECO:0007669"/>
    <property type="project" value="InterPro"/>
</dbReference>
<evidence type="ECO:0008006" key="10">
    <source>
        <dbReference type="Google" id="ProtNLM"/>
    </source>
</evidence>
<feature type="domain" description="Ig-like" evidence="5">
    <location>
        <begin position="708"/>
        <end position="787"/>
    </location>
</feature>
<evidence type="ECO:0000259" key="6">
    <source>
        <dbReference type="PROSITE" id="PS51036"/>
    </source>
</evidence>
<evidence type="ECO:0000313" key="8">
    <source>
        <dbReference type="EMBL" id="KAK1790561.1"/>
    </source>
</evidence>
<evidence type="ECO:0000256" key="4">
    <source>
        <dbReference type="SAM" id="MobiDB-lite"/>
    </source>
</evidence>
<gene>
    <name evidence="8" type="ORF">P4O66_014025</name>
</gene>
<dbReference type="SUPFAM" id="SSF48726">
    <property type="entry name" value="Immunoglobulin"/>
    <property type="match status" value="2"/>
</dbReference>
<feature type="region of interest" description="Disordered" evidence="4">
    <location>
        <begin position="87"/>
        <end position="137"/>
    </location>
</feature>
<evidence type="ECO:0000256" key="1">
    <source>
        <dbReference type="ARBA" id="ARBA00022723"/>
    </source>
</evidence>
<sequence>MSSHAEHRRIRVDHSALVCKKGCGYFGNPAWQGLCSKCWREDNQHARSKQVEEDRALAERLQREEEAAYASGQQRALSEASATHLGKAEEKRMSQKSRSVPTVKKFFGSSSKPTLGRDATAAQTKPDASGSLGPQPVVESDQATKHFIDFLKTLQKPGRDIFRQCHSFRHSVAYKKDLGAEELTESIQDFYQSLSDHLNTLYKGTPERVEVVMDEVEKYLTLHLYEQTFCPESSDDEVKDLAIQKRIRDLHWVTVQILCAPLNEEIPAVSDTVVKAITDIIEMDSRRVPRDKLRYITRCSKHIIHGVRRTKREAASADDFLPALIYVVLKANPPRLHSNIQYITRFSNPGRLMSGEDGYYFTNLCCAVAFIEKLDAESLNLSPEDFELYMSGQVSPDRLLGPGRSSPSSSSLRGGPGAEPAGAGAPQTRGRRDPDLPTGPGVQQEQSLHRPERDLIEWSDGMERSVQDVLEGLQLEPRSPETGSQPPSTIDSENADCEGLPPPLQPQTSTCPDRAEADPVPVQAQARVTAGERHLFSGEDIQLACSVPEDPLSGWRYQWFLNGVLVSSSEVYDLKDAQVLQTGGYTCLGEKDIDGWPYVMKSLPSDVLNVHVDGGWVLLQTPTEPLVIEEVLNLTCRVRDDPLLMEVTFYKGDVKNWKQKDKDLVFPRVSLEDQGSYWCKATWVQGYVYHSGQSLPASVTVLDKLTSPVLELEPGRTVVAEGSSMVLKCSTQLHAREQGHGIEYYYMKNGTRLGPASSRDTHTIQSAMKDDTGVYTCKVRVRALNLERWSNELKVEVKPRDRPKRR</sequence>
<dbReference type="PANTHER" id="PTHR23101:SF126">
    <property type="entry name" value="RAB5 GDP_GTP EXCHANGE FACTOR"/>
    <property type="match status" value="1"/>
</dbReference>
<dbReference type="Gene3D" id="1.20.1050.80">
    <property type="entry name" value="VPS9 domain"/>
    <property type="match status" value="1"/>
</dbReference>
<accession>A0AAD9DQQ5</accession>
<dbReference type="InterPro" id="IPR003599">
    <property type="entry name" value="Ig_sub"/>
</dbReference>
<dbReference type="InterPro" id="IPR013783">
    <property type="entry name" value="Ig-like_fold"/>
</dbReference>
<feature type="region of interest" description="Disordered" evidence="4">
    <location>
        <begin position="472"/>
        <end position="516"/>
    </location>
</feature>
<reference evidence="8" key="1">
    <citation type="submission" date="2023-03" db="EMBL/GenBank/DDBJ databases">
        <title>Electrophorus voltai genome.</title>
        <authorList>
            <person name="Bian C."/>
        </authorList>
    </citation>
    <scope>NUCLEOTIDE SEQUENCE</scope>
    <source>
        <strain evidence="8">CB-2022</strain>
        <tissue evidence="8">Muscle</tissue>
    </source>
</reference>
<dbReference type="SMART" id="SM00167">
    <property type="entry name" value="VPS9"/>
    <property type="match status" value="1"/>
</dbReference>
<proteinExistence type="predicted"/>
<keyword evidence="9" id="KW-1185">Reference proteome</keyword>
<evidence type="ECO:0000259" key="7">
    <source>
        <dbReference type="PROSITE" id="PS51205"/>
    </source>
</evidence>
<keyword evidence="1" id="KW-0479">Metal-binding</keyword>
<dbReference type="Pfam" id="PF18151">
    <property type="entry name" value="DUF5601"/>
    <property type="match status" value="1"/>
</dbReference>
<dbReference type="AlphaFoldDB" id="A0AAD9DQQ5"/>
<name>A0AAD9DQQ5_9TELE</name>
<feature type="domain" description="A20-type" evidence="6">
    <location>
        <begin position="13"/>
        <end position="47"/>
    </location>
</feature>
<dbReference type="GO" id="GO:0030139">
    <property type="term" value="C:endocytic vesicle"/>
    <property type="evidence" value="ECO:0007669"/>
    <property type="project" value="TreeGrafter"/>
</dbReference>
<dbReference type="InterPro" id="IPR003598">
    <property type="entry name" value="Ig_sub2"/>
</dbReference>
<evidence type="ECO:0000259" key="5">
    <source>
        <dbReference type="PROSITE" id="PS50835"/>
    </source>
</evidence>
<protein>
    <recommendedName>
        <fullName evidence="10">Rab5 GDP/GTP exchange factor</fullName>
    </recommendedName>
</protein>
<dbReference type="PANTHER" id="PTHR23101">
    <property type="entry name" value="RAB GDP/GTP EXCHANGE FACTOR"/>
    <property type="match status" value="1"/>
</dbReference>
<dbReference type="PROSITE" id="PS50835">
    <property type="entry name" value="IG_LIKE"/>
    <property type="match status" value="3"/>
</dbReference>
<dbReference type="InterPro" id="IPR036179">
    <property type="entry name" value="Ig-like_dom_sf"/>
</dbReference>
<dbReference type="SMART" id="SM00409">
    <property type="entry name" value="IG"/>
    <property type="match status" value="3"/>
</dbReference>
<feature type="domain" description="VPS9" evidence="7">
    <location>
        <begin position="237"/>
        <end position="380"/>
    </location>
</feature>
<dbReference type="SMART" id="SM00259">
    <property type="entry name" value="ZnF_A20"/>
    <property type="match status" value="1"/>
</dbReference>
<dbReference type="PROSITE" id="PS51036">
    <property type="entry name" value="ZF_A20"/>
    <property type="match status" value="1"/>
</dbReference>
<keyword evidence="3" id="KW-0862">Zinc</keyword>
<dbReference type="SUPFAM" id="SSF109993">
    <property type="entry name" value="VPS9 domain"/>
    <property type="match status" value="1"/>
</dbReference>
<dbReference type="InterPro" id="IPR003123">
    <property type="entry name" value="VPS9"/>
</dbReference>
<feature type="domain" description="Ig-like" evidence="5">
    <location>
        <begin position="597"/>
        <end position="700"/>
    </location>
</feature>
<feature type="domain" description="Ig-like" evidence="5">
    <location>
        <begin position="519"/>
        <end position="587"/>
    </location>
</feature>
<evidence type="ECO:0000313" key="9">
    <source>
        <dbReference type="Proteomes" id="UP001239994"/>
    </source>
</evidence>
<feature type="region of interest" description="Disordered" evidence="4">
    <location>
        <begin position="397"/>
        <end position="453"/>
    </location>
</feature>
<comment type="caution">
    <text evidence="8">The sequence shown here is derived from an EMBL/GenBank/DDBJ whole genome shotgun (WGS) entry which is preliminary data.</text>
</comment>
<dbReference type="Pfam" id="PF13895">
    <property type="entry name" value="Ig_2"/>
    <property type="match status" value="2"/>
</dbReference>
<dbReference type="GO" id="GO:0005085">
    <property type="term" value="F:guanyl-nucleotide exchange factor activity"/>
    <property type="evidence" value="ECO:0007669"/>
    <property type="project" value="InterPro"/>
</dbReference>
<dbReference type="InterPro" id="IPR037191">
    <property type="entry name" value="VPS9_dom_sf"/>
</dbReference>
<dbReference type="InterPro" id="IPR045046">
    <property type="entry name" value="Vps9-like"/>
</dbReference>
<dbReference type="SMART" id="SM00408">
    <property type="entry name" value="IGc2"/>
    <property type="match status" value="3"/>
</dbReference>
<feature type="compositionally biased region" description="Polar residues" evidence="4">
    <location>
        <begin position="481"/>
        <end position="492"/>
    </location>
</feature>
<dbReference type="GO" id="GO:0008270">
    <property type="term" value="F:zinc ion binding"/>
    <property type="evidence" value="ECO:0007669"/>
    <property type="project" value="UniProtKB-KW"/>
</dbReference>
<dbReference type="Gene3D" id="2.60.40.10">
    <property type="entry name" value="Immunoglobulins"/>
    <property type="match status" value="3"/>
</dbReference>
<dbReference type="Gene3D" id="1.10.246.120">
    <property type="match status" value="1"/>
</dbReference>
<keyword evidence="2" id="KW-0863">Zinc-finger</keyword>
<dbReference type="GO" id="GO:0031267">
    <property type="term" value="F:small GTPase binding"/>
    <property type="evidence" value="ECO:0007669"/>
    <property type="project" value="TreeGrafter"/>
</dbReference>
<dbReference type="FunFam" id="1.20.1050.80:FF:000003">
    <property type="entry name" value="rab5 GDP/GTP exchange factor isoform X2"/>
    <property type="match status" value="1"/>
</dbReference>
<dbReference type="Pfam" id="PF02204">
    <property type="entry name" value="VPS9"/>
    <property type="match status" value="1"/>
</dbReference>